<feature type="region of interest" description="Disordered" evidence="1">
    <location>
        <begin position="1"/>
        <end position="77"/>
    </location>
</feature>
<feature type="compositionally biased region" description="Basic and acidic residues" evidence="1">
    <location>
        <begin position="144"/>
        <end position="172"/>
    </location>
</feature>
<feature type="compositionally biased region" description="Basic and acidic residues" evidence="1">
    <location>
        <begin position="182"/>
        <end position="201"/>
    </location>
</feature>
<feature type="transmembrane region" description="Helical" evidence="2">
    <location>
        <begin position="80"/>
        <end position="100"/>
    </location>
</feature>
<protein>
    <submittedName>
        <fullName evidence="3">Uncharacterized protein</fullName>
    </submittedName>
</protein>
<name>A0ABV3X1Y3_9FIRM</name>
<feature type="compositionally biased region" description="Polar residues" evidence="1">
    <location>
        <begin position="202"/>
        <end position="214"/>
    </location>
</feature>
<evidence type="ECO:0000256" key="1">
    <source>
        <dbReference type="SAM" id="MobiDB-lite"/>
    </source>
</evidence>
<reference evidence="3 4" key="1">
    <citation type="submission" date="2023-04" db="EMBL/GenBank/DDBJ databases">
        <title>Genome Sequence of Selenomonas sputigena ATCC 33150.</title>
        <authorList>
            <person name="Miller D.P."/>
            <person name="Anvari S."/>
            <person name="Polson S.W."/>
            <person name="Macdonald M."/>
            <person name="Mcdowell J.V."/>
        </authorList>
    </citation>
    <scope>NUCLEOTIDE SEQUENCE [LARGE SCALE GENOMIC DNA]</scope>
    <source>
        <strain evidence="3 4">ATCC 33150</strain>
    </source>
</reference>
<feature type="compositionally biased region" description="Low complexity" evidence="1">
    <location>
        <begin position="119"/>
        <end position="132"/>
    </location>
</feature>
<feature type="compositionally biased region" description="Basic and acidic residues" evidence="1">
    <location>
        <begin position="38"/>
        <end position="74"/>
    </location>
</feature>
<comment type="caution">
    <text evidence="3">The sequence shown here is derived from an EMBL/GenBank/DDBJ whole genome shotgun (WGS) entry which is preliminary data.</text>
</comment>
<keyword evidence="2" id="KW-1133">Transmembrane helix</keyword>
<keyword evidence="2" id="KW-0472">Membrane</keyword>
<evidence type="ECO:0000313" key="3">
    <source>
        <dbReference type="EMBL" id="MEX5284044.1"/>
    </source>
</evidence>
<keyword evidence="2" id="KW-0812">Transmembrane</keyword>
<dbReference type="EMBL" id="JARVLH010000001">
    <property type="protein sequence ID" value="MEX5284044.1"/>
    <property type="molecule type" value="Genomic_DNA"/>
</dbReference>
<feature type="region of interest" description="Disordered" evidence="1">
    <location>
        <begin position="111"/>
        <end position="214"/>
    </location>
</feature>
<gene>
    <name evidence="3" type="ORF">QCO44_00065</name>
</gene>
<organism evidence="3 4">
    <name type="scientific">Selenomonas sputigena</name>
    <dbReference type="NCBI Taxonomy" id="69823"/>
    <lineage>
        <taxon>Bacteria</taxon>
        <taxon>Bacillati</taxon>
        <taxon>Bacillota</taxon>
        <taxon>Negativicutes</taxon>
        <taxon>Selenomonadales</taxon>
        <taxon>Selenomonadaceae</taxon>
        <taxon>Selenomonas</taxon>
    </lineage>
</organism>
<evidence type="ECO:0000313" key="4">
    <source>
        <dbReference type="Proteomes" id="UP001559623"/>
    </source>
</evidence>
<sequence>MKNDDLDKTQLLPRDGGGQRRNRLDDTQELPPLGDVPEPSRFRRSGVRELPPRTEGRREQRQGDWQGRQKEQGGRQRKKIRGVLIFAACFAFALFCGFLLSNALRSHEQELEDSRREAQQMQMRQQELSEQETALKKQKTSLAEQKKALEEKERELEKKAERASGRNERISQEKSGSVVGDFVDKVTGKEQERQRESEKNASEANRAQTDIASVKQSIQDAQALLEEVDNQLDNIHEMKTQADKLKLAAETAYSENEDTIHRVLAHLGEGIDVLRSLLR</sequence>
<dbReference type="Proteomes" id="UP001559623">
    <property type="component" value="Unassembled WGS sequence"/>
</dbReference>
<keyword evidence="4" id="KW-1185">Reference proteome</keyword>
<accession>A0ABV3X1Y3</accession>
<dbReference type="RefSeq" id="WP_368845781.1">
    <property type="nucleotide sequence ID" value="NZ_CP194411.1"/>
</dbReference>
<proteinExistence type="predicted"/>
<evidence type="ECO:0000256" key="2">
    <source>
        <dbReference type="SAM" id="Phobius"/>
    </source>
</evidence>